<feature type="region of interest" description="Disordered" evidence="1">
    <location>
        <begin position="51"/>
        <end position="92"/>
    </location>
</feature>
<accession>A0AAV4RYT7</accession>
<evidence type="ECO:0000313" key="3">
    <source>
        <dbReference type="Proteomes" id="UP001054945"/>
    </source>
</evidence>
<keyword evidence="3" id="KW-1185">Reference proteome</keyword>
<dbReference type="EMBL" id="BPLR01008741">
    <property type="protein sequence ID" value="GIY26854.1"/>
    <property type="molecule type" value="Genomic_DNA"/>
</dbReference>
<protein>
    <submittedName>
        <fullName evidence="2">Uncharacterized protein</fullName>
    </submittedName>
</protein>
<gene>
    <name evidence="2" type="ORF">CEXT_347941</name>
</gene>
<feature type="compositionally biased region" description="Basic residues" evidence="1">
    <location>
        <begin position="51"/>
        <end position="67"/>
    </location>
</feature>
<comment type="caution">
    <text evidence="2">The sequence shown here is derived from an EMBL/GenBank/DDBJ whole genome shotgun (WGS) entry which is preliminary data.</text>
</comment>
<dbReference type="Proteomes" id="UP001054945">
    <property type="component" value="Unassembled WGS sequence"/>
</dbReference>
<sequence length="92" mass="10397">MVLHALLEPRGIREGGNLDSNVAHSTHRLSEISTVKNGLGRKKRSKIKINKRKIKKKRRHGLWKRRSGASQEEEIASSAERETAVSETDEGR</sequence>
<organism evidence="2 3">
    <name type="scientific">Caerostris extrusa</name>
    <name type="common">Bark spider</name>
    <name type="synonym">Caerostris bankana</name>
    <dbReference type="NCBI Taxonomy" id="172846"/>
    <lineage>
        <taxon>Eukaryota</taxon>
        <taxon>Metazoa</taxon>
        <taxon>Ecdysozoa</taxon>
        <taxon>Arthropoda</taxon>
        <taxon>Chelicerata</taxon>
        <taxon>Arachnida</taxon>
        <taxon>Araneae</taxon>
        <taxon>Araneomorphae</taxon>
        <taxon>Entelegynae</taxon>
        <taxon>Araneoidea</taxon>
        <taxon>Araneidae</taxon>
        <taxon>Caerostris</taxon>
    </lineage>
</organism>
<dbReference type="AlphaFoldDB" id="A0AAV4RYT7"/>
<feature type="compositionally biased region" description="Basic and acidic residues" evidence="1">
    <location>
        <begin position="79"/>
        <end position="92"/>
    </location>
</feature>
<name>A0AAV4RYT7_CAEEX</name>
<reference evidence="2 3" key="1">
    <citation type="submission" date="2021-06" db="EMBL/GenBank/DDBJ databases">
        <title>Caerostris extrusa draft genome.</title>
        <authorList>
            <person name="Kono N."/>
            <person name="Arakawa K."/>
        </authorList>
    </citation>
    <scope>NUCLEOTIDE SEQUENCE [LARGE SCALE GENOMIC DNA]</scope>
</reference>
<proteinExistence type="predicted"/>
<evidence type="ECO:0000313" key="2">
    <source>
        <dbReference type="EMBL" id="GIY26854.1"/>
    </source>
</evidence>
<evidence type="ECO:0000256" key="1">
    <source>
        <dbReference type="SAM" id="MobiDB-lite"/>
    </source>
</evidence>